<dbReference type="OrthoDB" id="6400703at2759"/>
<dbReference type="AlphaFoldDB" id="A0A7T8GR24"/>
<reference evidence="2" key="1">
    <citation type="submission" date="2021-01" db="EMBL/GenBank/DDBJ databases">
        <title>Caligus Genome Assembly.</title>
        <authorList>
            <person name="Gallardo-Escarate C."/>
        </authorList>
    </citation>
    <scope>NUCLEOTIDE SEQUENCE [LARGE SCALE GENOMIC DNA]</scope>
</reference>
<organism evidence="1 2">
    <name type="scientific">Caligus rogercresseyi</name>
    <name type="common">Sea louse</name>
    <dbReference type="NCBI Taxonomy" id="217165"/>
    <lineage>
        <taxon>Eukaryota</taxon>
        <taxon>Metazoa</taxon>
        <taxon>Ecdysozoa</taxon>
        <taxon>Arthropoda</taxon>
        <taxon>Crustacea</taxon>
        <taxon>Multicrustacea</taxon>
        <taxon>Hexanauplia</taxon>
        <taxon>Copepoda</taxon>
        <taxon>Siphonostomatoida</taxon>
        <taxon>Caligidae</taxon>
        <taxon>Caligus</taxon>
    </lineage>
</organism>
<name>A0A7T8GR24_CALRO</name>
<keyword evidence="2" id="KW-1185">Reference proteome</keyword>
<dbReference type="InterPro" id="IPR036397">
    <property type="entry name" value="RNaseH_sf"/>
</dbReference>
<gene>
    <name evidence="1" type="ORF">FKW44_021315</name>
</gene>
<dbReference type="GO" id="GO:0003676">
    <property type="term" value="F:nucleic acid binding"/>
    <property type="evidence" value="ECO:0007669"/>
    <property type="project" value="InterPro"/>
</dbReference>
<sequence>MCLVSWRATGRRCRPLFKPGEKVDTAAYYKVLRYTVLPWLKSTYPSGNYTWTQMAHRATPPRKSRISVVPTWPISARRHVAKFESGFKPLDFSFGASWRVMPARHLTQIDVATASHCRGLGQLDRGVYQEELLSVRRRVEAVIANNGGHIE</sequence>
<proteinExistence type="predicted"/>
<evidence type="ECO:0000313" key="2">
    <source>
        <dbReference type="Proteomes" id="UP000595437"/>
    </source>
</evidence>
<evidence type="ECO:0000313" key="1">
    <source>
        <dbReference type="EMBL" id="QQP36268.1"/>
    </source>
</evidence>
<dbReference type="EMBL" id="CP045904">
    <property type="protein sequence ID" value="QQP36268.1"/>
    <property type="molecule type" value="Genomic_DNA"/>
</dbReference>
<dbReference type="Gene3D" id="3.30.420.10">
    <property type="entry name" value="Ribonuclease H-like superfamily/Ribonuclease H"/>
    <property type="match status" value="1"/>
</dbReference>
<accession>A0A7T8GR24</accession>
<protein>
    <submittedName>
        <fullName evidence="1">Uncharacterized protein</fullName>
    </submittedName>
</protein>
<dbReference type="Proteomes" id="UP000595437">
    <property type="component" value="Chromosome 15"/>
</dbReference>